<reference evidence="4" key="1">
    <citation type="submission" date="2023-08" db="EMBL/GenBank/DDBJ databases">
        <authorList>
            <person name="Chen Y."/>
            <person name="Shah S."/>
            <person name="Dougan E. K."/>
            <person name="Thang M."/>
            <person name="Chan C."/>
        </authorList>
    </citation>
    <scope>NUCLEOTIDE SEQUENCE</scope>
</reference>
<name>A0AA36IVN6_9DINO</name>
<feature type="compositionally biased region" description="Basic and acidic residues" evidence="2">
    <location>
        <begin position="488"/>
        <end position="499"/>
    </location>
</feature>
<keyword evidence="5" id="KW-1185">Reference proteome</keyword>
<organism evidence="4 5">
    <name type="scientific">Effrenium voratum</name>
    <dbReference type="NCBI Taxonomy" id="2562239"/>
    <lineage>
        <taxon>Eukaryota</taxon>
        <taxon>Sar</taxon>
        <taxon>Alveolata</taxon>
        <taxon>Dinophyceae</taxon>
        <taxon>Suessiales</taxon>
        <taxon>Symbiodiniaceae</taxon>
        <taxon>Effrenium</taxon>
    </lineage>
</organism>
<dbReference type="PROSITE" id="PS00571">
    <property type="entry name" value="AMIDASES"/>
    <property type="match status" value="1"/>
</dbReference>
<protein>
    <recommendedName>
        <fullName evidence="3">Amidase domain-containing protein</fullName>
    </recommendedName>
</protein>
<dbReference type="PANTHER" id="PTHR11895">
    <property type="entry name" value="TRANSAMIDASE"/>
    <property type="match status" value="1"/>
</dbReference>
<dbReference type="InterPro" id="IPR020556">
    <property type="entry name" value="Amidase_CS"/>
</dbReference>
<feature type="domain" description="Amidase" evidence="3">
    <location>
        <begin position="35"/>
        <end position="457"/>
    </location>
</feature>
<evidence type="ECO:0000313" key="5">
    <source>
        <dbReference type="Proteomes" id="UP001178507"/>
    </source>
</evidence>
<dbReference type="EMBL" id="CAUJNA010002602">
    <property type="protein sequence ID" value="CAJ1393624.1"/>
    <property type="molecule type" value="Genomic_DNA"/>
</dbReference>
<dbReference type="PANTHER" id="PTHR11895:SF76">
    <property type="entry name" value="INDOLEACETAMIDE HYDROLASE"/>
    <property type="match status" value="1"/>
</dbReference>
<evidence type="ECO:0000259" key="3">
    <source>
        <dbReference type="Pfam" id="PF01425"/>
    </source>
</evidence>
<dbReference type="Proteomes" id="UP001178507">
    <property type="component" value="Unassembled WGS sequence"/>
</dbReference>
<dbReference type="GO" id="GO:0003824">
    <property type="term" value="F:catalytic activity"/>
    <property type="evidence" value="ECO:0007669"/>
    <property type="project" value="InterPro"/>
</dbReference>
<evidence type="ECO:0000256" key="2">
    <source>
        <dbReference type="SAM" id="MobiDB-lite"/>
    </source>
</evidence>
<dbReference type="InterPro" id="IPR023631">
    <property type="entry name" value="Amidase_dom"/>
</dbReference>
<accession>A0AA36IVN6</accession>
<comment type="similarity">
    <text evidence="1">Belongs to the amidase family.</text>
</comment>
<dbReference type="InterPro" id="IPR000120">
    <property type="entry name" value="Amidase"/>
</dbReference>
<sequence>MSALRTSAGSGLHLRAAHEVVALLKAKEVTPEQLIDVAQQRIEATESAVAATPITCFERARSMARSLPKDEGQRGFLHGLPVLIKDTHPVAGVRFTEGSKLFEHRVAEQSAEVVRRLEAKGALVLGKTNVPEFCAGSQSFNSLFPTSRSPWHLASTAGGSSGGSGAALAAGQAWLATGTDLGGSLRIPAAFCGVVGFRVSPGLIGREAPGPSGPRNALHAITGPMARNVRDCGLLLDAMAGGAGWDFECPQPEEGFEAAAVRGASASAKLRVGFSTLGCRFAPAVEALCRSAADRLGPVVEIPGEELGAAEALEAFGALRAETFAATYGHLTDEEKALVKPEVLWNVAEGQKPGAAARAEAARAELQKVQAKVQEVFGRIDVLIAPTTLDAGFDASVRYPARLCGQSFENYLGWMAPACVVSAFSCPALNLPCGFLEDGRPVGVQLVAPFGGDGLLLSIGAQLEQSLGLPQGCEPRPAPGPIPTEGPRTAEEAAAHHGL</sequence>
<gene>
    <name evidence="4" type="ORF">EVOR1521_LOCUS18453</name>
</gene>
<dbReference type="Gene3D" id="3.90.1300.10">
    <property type="entry name" value="Amidase signature (AS) domain"/>
    <property type="match status" value="1"/>
</dbReference>
<dbReference type="AlphaFoldDB" id="A0AA36IVN6"/>
<feature type="region of interest" description="Disordered" evidence="2">
    <location>
        <begin position="470"/>
        <end position="499"/>
    </location>
</feature>
<evidence type="ECO:0000313" key="4">
    <source>
        <dbReference type="EMBL" id="CAJ1393624.1"/>
    </source>
</evidence>
<comment type="caution">
    <text evidence="4">The sequence shown here is derived from an EMBL/GenBank/DDBJ whole genome shotgun (WGS) entry which is preliminary data.</text>
</comment>
<dbReference type="Pfam" id="PF01425">
    <property type="entry name" value="Amidase"/>
    <property type="match status" value="1"/>
</dbReference>
<dbReference type="SUPFAM" id="SSF75304">
    <property type="entry name" value="Amidase signature (AS) enzymes"/>
    <property type="match status" value="1"/>
</dbReference>
<proteinExistence type="inferred from homology"/>
<evidence type="ECO:0000256" key="1">
    <source>
        <dbReference type="ARBA" id="ARBA00009199"/>
    </source>
</evidence>
<dbReference type="InterPro" id="IPR036928">
    <property type="entry name" value="AS_sf"/>
</dbReference>